<dbReference type="GO" id="GO:0005524">
    <property type="term" value="F:ATP binding"/>
    <property type="evidence" value="ECO:0007669"/>
    <property type="project" value="UniProtKB-KW"/>
</dbReference>
<keyword evidence="3" id="KW-0963">Cytoplasm</keyword>
<evidence type="ECO:0000256" key="1">
    <source>
        <dbReference type="ARBA" id="ARBA00004123"/>
    </source>
</evidence>
<keyword evidence="4" id="KW-0808">Transferase</keyword>
<dbReference type="PANTHER" id="PTHR10285">
    <property type="entry name" value="URIDINE KINASE"/>
    <property type="match status" value="1"/>
</dbReference>
<evidence type="ECO:0000256" key="5">
    <source>
        <dbReference type="ARBA" id="ARBA00022741"/>
    </source>
</evidence>
<proteinExistence type="inferred from homology"/>
<keyword evidence="11" id="KW-1185">Reference proteome</keyword>
<name>A0A9Q9EKG2_9PEZI</name>
<evidence type="ECO:0000256" key="2">
    <source>
        <dbReference type="ARBA" id="ARBA00004496"/>
    </source>
</evidence>
<organism evidence="10 11">
    <name type="scientific">Septoria linicola</name>
    <dbReference type="NCBI Taxonomy" id="215465"/>
    <lineage>
        <taxon>Eukaryota</taxon>
        <taxon>Fungi</taxon>
        <taxon>Dikarya</taxon>
        <taxon>Ascomycota</taxon>
        <taxon>Pezizomycotina</taxon>
        <taxon>Dothideomycetes</taxon>
        <taxon>Dothideomycetidae</taxon>
        <taxon>Mycosphaerellales</taxon>
        <taxon>Mycosphaerellaceae</taxon>
        <taxon>Septoria</taxon>
    </lineage>
</organism>
<evidence type="ECO:0000313" key="11">
    <source>
        <dbReference type="Proteomes" id="UP001056384"/>
    </source>
</evidence>
<gene>
    <name evidence="10" type="ORF">Slin15195_G073490</name>
</gene>
<keyword evidence="7" id="KW-0067">ATP-binding</keyword>
<evidence type="ECO:0000256" key="8">
    <source>
        <dbReference type="ARBA" id="ARBA00023242"/>
    </source>
</evidence>
<evidence type="ECO:0000313" key="10">
    <source>
        <dbReference type="EMBL" id="USW54030.1"/>
    </source>
</evidence>
<evidence type="ECO:0000256" key="4">
    <source>
        <dbReference type="ARBA" id="ARBA00022679"/>
    </source>
</evidence>
<keyword evidence="6" id="KW-0418">Kinase</keyword>
<dbReference type="GO" id="GO:0005737">
    <property type="term" value="C:cytoplasm"/>
    <property type="evidence" value="ECO:0007669"/>
    <property type="project" value="UniProtKB-SubCell"/>
</dbReference>
<protein>
    <submittedName>
        <fullName evidence="10">P-loop containing nucleoside triphosphate hydrolase</fullName>
    </submittedName>
</protein>
<dbReference type="AlphaFoldDB" id="A0A9Q9EKG2"/>
<dbReference type="FunFam" id="3.40.50.300:FF:001691">
    <property type="entry name" value="Probable ATP-dependent kinase TDA10"/>
    <property type="match status" value="1"/>
</dbReference>
<comment type="subcellular location">
    <subcellularLocation>
        <location evidence="2">Cytoplasm</location>
    </subcellularLocation>
    <subcellularLocation>
        <location evidence="1">Nucleus</location>
    </subcellularLocation>
</comment>
<keyword evidence="10" id="KW-0378">Hydrolase</keyword>
<dbReference type="EMBL" id="CP099423">
    <property type="protein sequence ID" value="USW54030.1"/>
    <property type="molecule type" value="Genomic_DNA"/>
</dbReference>
<dbReference type="GO" id="GO:0016787">
    <property type="term" value="F:hydrolase activity"/>
    <property type="evidence" value="ECO:0007669"/>
    <property type="project" value="UniProtKB-KW"/>
</dbReference>
<evidence type="ECO:0000256" key="6">
    <source>
        <dbReference type="ARBA" id="ARBA00022777"/>
    </source>
</evidence>
<dbReference type="Gene3D" id="3.40.50.300">
    <property type="entry name" value="P-loop containing nucleotide triphosphate hydrolases"/>
    <property type="match status" value="1"/>
</dbReference>
<evidence type="ECO:0000256" key="7">
    <source>
        <dbReference type="ARBA" id="ARBA00022840"/>
    </source>
</evidence>
<dbReference type="InterPro" id="IPR027417">
    <property type="entry name" value="P-loop_NTPase"/>
</dbReference>
<accession>A0A9Q9EKG2</accession>
<keyword evidence="8" id="KW-0539">Nucleus</keyword>
<comment type="similarity">
    <text evidence="9">Belongs to the GLYK kinase family.</text>
</comment>
<dbReference type="GO" id="GO:0016301">
    <property type="term" value="F:kinase activity"/>
    <property type="evidence" value="ECO:0007669"/>
    <property type="project" value="UniProtKB-KW"/>
</dbReference>
<dbReference type="GO" id="GO:0005634">
    <property type="term" value="C:nucleus"/>
    <property type="evidence" value="ECO:0007669"/>
    <property type="project" value="UniProtKB-SubCell"/>
</dbReference>
<evidence type="ECO:0000256" key="3">
    <source>
        <dbReference type="ARBA" id="ARBA00022490"/>
    </source>
</evidence>
<evidence type="ECO:0000256" key="9">
    <source>
        <dbReference type="ARBA" id="ARBA00061312"/>
    </source>
</evidence>
<keyword evidence="5" id="KW-0547">Nucleotide-binding</keyword>
<dbReference type="Proteomes" id="UP001056384">
    <property type="component" value="Chromosome 6"/>
</dbReference>
<dbReference type="SUPFAM" id="SSF52540">
    <property type="entry name" value="P-loop containing nucleoside triphosphate hydrolases"/>
    <property type="match status" value="1"/>
</dbReference>
<reference evidence="10" key="1">
    <citation type="submission" date="2022-06" db="EMBL/GenBank/DDBJ databases">
        <title>Complete genome sequences of two strains of the flax pathogen Septoria linicola.</title>
        <authorList>
            <person name="Lapalu N."/>
            <person name="Simon A."/>
            <person name="Demenou B."/>
            <person name="Paumier D."/>
            <person name="Guillot M.-P."/>
            <person name="Gout L."/>
            <person name="Valade R."/>
        </authorList>
    </citation>
    <scope>NUCLEOTIDE SEQUENCE</scope>
    <source>
        <strain evidence="10">SE15195</strain>
    </source>
</reference>
<sequence length="315" mass="35283">MPEIIDDKSEHCIPFILERLKAHQEEYAAKGEKAPPFFLGLNGVQGAGKTTLVETLHHTLSSPPHSLPTLVLSIDDLYLPHSQQQALAKSHPTSPLVQHRGVPSTHDIETGVALFSALANRELNIKIPSYDKSQYNGAGDRKPESEWHTINTPSENPVEVIVFEGWCVGFRALADEDVEKKWQAAKHQAESGGGEKYTGRLGHLNLSDVLFINSALRSYDALTDRFGAFVHIDAQDPLYVYTWREQQEAAMRASKGTGMTKEQVVEFVNGYYPCYELYTDVLREGIFGEDVKKDEGKQLRLVVGEDRKVVQVRRI</sequence>